<accession>A0A6H1ZYV6</accession>
<dbReference type="EMBL" id="MT144395">
    <property type="protein sequence ID" value="QJA53123.1"/>
    <property type="molecule type" value="Genomic_DNA"/>
</dbReference>
<gene>
    <name evidence="1" type="ORF">TM448A03242_0010</name>
    <name evidence="2" type="ORF">TM448B04283_0001</name>
</gene>
<dbReference type="EMBL" id="MT145067">
    <property type="protein sequence ID" value="QJI03197.1"/>
    <property type="molecule type" value="Genomic_DNA"/>
</dbReference>
<organism evidence="1">
    <name type="scientific">viral metagenome</name>
    <dbReference type="NCBI Taxonomy" id="1070528"/>
    <lineage>
        <taxon>unclassified sequences</taxon>
        <taxon>metagenomes</taxon>
        <taxon>organismal metagenomes</taxon>
    </lineage>
</organism>
<evidence type="ECO:0000313" key="2">
    <source>
        <dbReference type="EMBL" id="QJI03197.1"/>
    </source>
</evidence>
<protein>
    <submittedName>
        <fullName evidence="1">Uncharacterized protein</fullName>
    </submittedName>
</protein>
<proteinExistence type="predicted"/>
<dbReference type="AlphaFoldDB" id="A0A6H1ZYV6"/>
<name>A0A6H1ZYV6_9ZZZZ</name>
<reference evidence="1" key="1">
    <citation type="submission" date="2020-03" db="EMBL/GenBank/DDBJ databases">
        <title>The deep terrestrial virosphere.</title>
        <authorList>
            <person name="Holmfeldt K."/>
            <person name="Nilsson E."/>
            <person name="Simone D."/>
            <person name="Lopez-Fernandez M."/>
            <person name="Wu X."/>
            <person name="de Brujin I."/>
            <person name="Lundin D."/>
            <person name="Andersson A."/>
            <person name="Bertilsson S."/>
            <person name="Dopson M."/>
        </authorList>
    </citation>
    <scope>NUCLEOTIDE SEQUENCE</scope>
    <source>
        <strain evidence="1">TM448A03242</strain>
        <strain evidence="2">TM448B04283</strain>
    </source>
</reference>
<sequence length="162" mass="19056">MIDCDHQWNWDKETRFCLTCRQVRTFPKGDKEPKVIWQGIDDKRNPLELPAEDKSILAHFTKELGLKKAADCIKIPMFTLRAWVGAYCRGEKTESQETQKPKRPYHYRNKVDLKLDQPIKLDDEGKLAEPVELPPFPPFDNSWEAQVQSEWLVTYLQLVKLK</sequence>
<evidence type="ECO:0000313" key="1">
    <source>
        <dbReference type="EMBL" id="QJA53123.1"/>
    </source>
</evidence>